<dbReference type="AlphaFoldDB" id="A0A6P7XHI0"/>
<organism evidence="14 15">
    <name type="scientific">Microcaecilia unicolor</name>
    <dbReference type="NCBI Taxonomy" id="1415580"/>
    <lineage>
        <taxon>Eukaryota</taxon>
        <taxon>Metazoa</taxon>
        <taxon>Chordata</taxon>
        <taxon>Craniata</taxon>
        <taxon>Vertebrata</taxon>
        <taxon>Euteleostomi</taxon>
        <taxon>Amphibia</taxon>
        <taxon>Gymnophiona</taxon>
        <taxon>Siphonopidae</taxon>
        <taxon>Microcaecilia</taxon>
    </lineage>
</organism>
<dbReference type="EC" id="3.5.4.3" evidence="4 12"/>
<sequence length="508" mass="56687">MCSTSKTSKLAYCIKGTFVHSTDSSPMEILQDHIMGVNSNGKIEFFENARKQVELAKKWRFSESDIRELGSHEFCMPGMVDTHIHASQYSFSGTALDLSLLDWLDKYTFPTERKYKEAEFAKTIYSSIVRRTLRNGTTTACYFATIYTDSSLLLAEIANNYGQRAFVGKVCMDINNCAANYKETTDESIAETERFIKEFLERKYCRVKPIITPRFAVSCSEELLQELGELAKIHGTHIQSHISEAVGEVESVKTLFPNYKHYTDVYDKSKLLTDKTVMAHGCYLSDEELAIFRERGAAISHCPNSNISLCSGHLDVRKVLKHKVKIGLGTDVAGGYCSSMLDAIRRAIDTSKVLYIQYELGISMINNALLGQSVPGRYDSTVYKMGQKIDCSFLHTGSSHSNQQTMPTSKTFSIQKEKYTALSYKEAFRLATLGGSQALNIDDVTGNFQIGKEFDAILVSPCVPGGPFDVFADDTFEDVVQKFLNLGDDRNIKGVYVAGQQVVPLPNA</sequence>
<evidence type="ECO:0000256" key="7">
    <source>
        <dbReference type="ARBA" id="ARBA00022723"/>
    </source>
</evidence>
<keyword evidence="6" id="KW-0597">Phosphoprotein</keyword>
<dbReference type="FunFam" id="3.20.20.140:FF:000021">
    <property type="entry name" value="Guanine deaminase"/>
    <property type="match status" value="1"/>
</dbReference>
<feature type="domain" description="Amidohydrolase-related" evidence="13">
    <location>
        <begin position="75"/>
        <end position="361"/>
    </location>
</feature>
<evidence type="ECO:0000256" key="12">
    <source>
        <dbReference type="RuleBase" id="RU366009"/>
    </source>
</evidence>
<gene>
    <name evidence="15" type="primary">GDA</name>
</gene>
<keyword evidence="8 12" id="KW-0378">Hydrolase</keyword>
<keyword evidence="7 12" id="KW-0479">Metal-binding</keyword>
<dbReference type="Proteomes" id="UP000515156">
    <property type="component" value="Chromosome 2"/>
</dbReference>
<keyword evidence="9 12" id="KW-0862">Zinc</keyword>
<comment type="pathway">
    <text evidence="1 12">Purine metabolism; guanine degradation; xanthine from guanine: step 1/1.</text>
</comment>
<dbReference type="InterPro" id="IPR032466">
    <property type="entry name" value="Metal_Hydrolase"/>
</dbReference>
<dbReference type="UniPathway" id="UPA00603">
    <property type="reaction ID" value="UER00660"/>
</dbReference>
<dbReference type="RefSeq" id="XP_030049724.1">
    <property type="nucleotide sequence ID" value="XM_030193864.1"/>
</dbReference>
<dbReference type="InterPro" id="IPR051607">
    <property type="entry name" value="Metallo-dep_hydrolases"/>
</dbReference>
<evidence type="ECO:0000313" key="14">
    <source>
        <dbReference type="Proteomes" id="UP000515156"/>
    </source>
</evidence>
<dbReference type="SUPFAM" id="SSF51338">
    <property type="entry name" value="Composite domain of metallo-dependent hydrolases"/>
    <property type="match status" value="2"/>
</dbReference>
<comment type="function">
    <text evidence="10 12">Catalyzes the hydrolytic deamination of guanine, producing xanthine and ammonia.</text>
</comment>
<name>A0A6P7XHI0_9AMPH</name>
<accession>A0A6P7XHI0</accession>
<dbReference type="GO" id="GO:0008270">
    <property type="term" value="F:zinc ion binding"/>
    <property type="evidence" value="ECO:0007669"/>
    <property type="project" value="UniProtKB-UniRule"/>
</dbReference>
<dbReference type="InParanoid" id="A0A6P7XHI0"/>
<dbReference type="GO" id="GO:0005829">
    <property type="term" value="C:cytosol"/>
    <property type="evidence" value="ECO:0007669"/>
    <property type="project" value="TreeGrafter"/>
</dbReference>
<evidence type="ECO:0000256" key="2">
    <source>
        <dbReference type="ARBA" id="ARBA00006745"/>
    </source>
</evidence>
<dbReference type="PANTHER" id="PTHR11271">
    <property type="entry name" value="GUANINE DEAMINASE"/>
    <property type="match status" value="1"/>
</dbReference>
<proteinExistence type="inferred from homology"/>
<evidence type="ECO:0000256" key="1">
    <source>
        <dbReference type="ARBA" id="ARBA00004984"/>
    </source>
</evidence>
<reference evidence="15" key="1">
    <citation type="submission" date="2025-08" db="UniProtKB">
        <authorList>
            <consortium name="RefSeq"/>
        </authorList>
    </citation>
    <scope>IDENTIFICATION</scope>
</reference>
<evidence type="ECO:0000256" key="11">
    <source>
        <dbReference type="ARBA" id="ARBA00083147"/>
    </source>
</evidence>
<dbReference type="NCBIfam" id="TIGR02967">
    <property type="entry name" value="guan_deamin"/>
    <property type="match status" value="1"/>
</dbReference>
<evidence type="ECO:0000256" key="3">
    <source>
        <dbReference type="ARBA" id="ARBA00011738"/>
    </source>
</evidence>
<evidence type="ECO:0000259" key="13">
    <source>
        <dbReference type="Pfam" id="PF01979"/>
    </source>
</evidence>
<evidence type="ECO:0000256" key="8">
    <source>
        <dbReference type="ARBA" id="ARBA00022801"/>
    </source>
</evidence>
<protein>
    <recommendedName>
        <fullName evidence="5 12">Guanine deaminase</fullName>
        <shortName evidence="12">Guanase</shortName>
        <ecNumber evidence="4 12">3.5.4.3</ecNumber>
    </recommendedName>
    <alternativeName>
        <fullName evidence="11 12">Guanine aminohydrolase</fullName>
    </alternativeName>
</protein>
<dbReference type="SUPFAM" id="SSF51556">
    <property type="entry name" value="Metallo-dependent hydrolases"/>
    <property type="match status" value="1"/>
</dbReference>
<dbReference type="PANTHER" id="PTHR11271:SF6">
    <property type="entry name" value="GUANINE DEAMINASE"/>
    <property type="match status" value="1"/>
</dbReference>
<dbReference type="OrthoDB" id="194468at2759"/>
<comment type="cofactor">
    <cofactor evidence="12">
        <name>Zn(2+)</name>
        <dbReference type="ChEBI" id="CHEBI:29105"/>
    </cofactor>
    <text evidence="12">Binds 1 zinc ion per subunit.</text>
</comment>
<keyword evidence="14" id="KW-1185">Reference proteome</keyword>
<dbReference type="Gene3D" id="3.20.20.140">
    <property type="entry name" value="Metal-dependent hydrolases"/>
    <property type="match status" value="1"/>
</dbReference>
<dbReference type="Gene3D" id="2.30.40.10">
    <property type="entry name" value="Urease, subunit C, domain 1"/>
    <property type="match status" value="1"/>
</dbReference>
<comment type="catalytic activity">
    <reaction evidence="12">
        <text>guanine + H2O + H(+) = xanthine + NH4(+)</text>
        <dbReference type="Rhea" id="RHEA:14665"/>
        <dbReference type="ChEBI" id="CHEBI:15377"/>
        <dbReference type="ChEBI" id="CHEBI:15378"/>
        <dbReference type="ChEBI" id="CHEBI:16235"/>
        <dbReference type="ChEBI" id="CHEBI:17712"/>
        <dbReference type="ChEBI" id="CHEBI:28938"/>
        <dbReference type="EC" id="3.5.4.3"/>
    </reaction>
</comment>
<evidence type="ECO:0000313" key="15">
    <source>
        <dbReference type="RefSeq" id="XP_030049724.1"/>
    </source>
</evidence>
<dbReference type="InterPro" id="IPR014311">
    <property type="entry name" value="Guanine_deaminase"/>
</dbReference>
<dbReference type="FunCoup" id="A0A6P7XHI0">
    <property type="interactions" value="672"/>
</dbReference>
<evidence type="ECO:0000256" key="5">
    <source>
        <dbReference type="ARBA" id="ARBA00014514"/>
    </source>
</evidence>
<evidence type="ECO:0000256" key="10">
    <source>
        <dbReference type="ARBA" id="ARBA00056079"/>
    </source>
</evidence>
<dbReference type="KEGG" id="muo:115463401"/>
<evidence type="ECO:0000256" key="4">
    <source>
        <dbReference type="ARBA" id="ARBA00012781"/>
    </source>
</evidence>
<feature type="domain" description="Amidohydrolase-related" evidence="13">
    <location>
        <begin position="417"/>
        <end position="502"/>
    </location>
</feature>
<dbReference type="InterPro" id="IPR006680">
    <property type="entry name" value="Amidohydro-rel"/>
</dbReference>
<comment type="similarity">
    <text evidence="2 12">Belongs to the metallo-dependent hydrolases superfamily. ATZ/TRZ family.</text>
</comment>
<dbReference type="CTD" id="9615"/>
<dbReference type="GeneID" id="115463401"/>
<dbReference type="Pfam" id="PF01979">
    <property type="entry name" value="Amidohydro_1"/>
    <property type="match status" value="2"/>
</dbReference>
<evidence type="ECO:0000256" key="6">
    <source>
        <dbReference type="ARBA" id="ARBA00022553"/>
    </source>
</evidence>
<dbReference type="GO" id="GO:0008892">
    <property type="term" value="F:guanine deaminase activity"/>
    <property type="evidence" value="ECO:0007669"/>
    <property type="project" value="UniProtKB-UniRule"/>
</dbReference>
<evidence type="ECO:0000256" key="9">
    <source>
        <dbReference type="ARBA" id="ARBA00022833"/>
    </source>
</evidence>
<dbReference type="GO" id="GO:0006147">
    <property type="term" value="P:guanine catabolic process"/>
    <property type="evidence" value="ECO:0007669"/>
    <property type="project" value="UniProtKB-UniRule"/>
</dbReference>
<dbReference type="InterPro" id="IPR011059">
    <property type="entry name" value="Metal-dep_hydrolase_composite"/>
</dbReference>
<comment type="subunit">
    <text evidence="3">Homodimer.</text>
</comment>